<sequence length="261" mass="30799">LSSKDLHRAERLLQDHGWDARVLTWDQLAEDLDLDISGRRLKDHMGSMDYHKCIACQKGWVSQRVAKDRVEWATVMLSRYPKPEDWYRVRFSDEVHWSIGPEGRCRIIRKPGERYCSDSIQHTMDRSDEKAFERAHFWAAIGWEFKSDLYFYNVPSNRTGKMSLMFKPWIDRGDGFVLEEDNDSGHGTGNSNIVRTWKQKNGLESYFNCSNSPDLSPIENCWQPPKQYLKRFPHWDELAEYLTEVYQRARTIYAAEIEGLH</sequence>
<accession>A0A6A6DLS2</accession>
<reference evidence="1" key="1">
    <citation type="journal article" date="2020" name="Stud. Mycol.">
        <title>101 Dothideomycetes genomes: a test case for predicting lifestyles and emergence of pathogens.</title>
        <authorList>
            <person name="Haridas S."/>
            <person name="Albert R."/>
            <person name="Binder M."/>
            <person name="Bloem J."/>
            <person name="Labutti K."/>
            <person name="Salamov A."/>
            <person name="Andreopoulos B."/>
            <person name="Baker S."/>
            <person name="Barry K."/>
            <person name="Bills G."/>
            <person name="Bluhm B."/>
            <person name="Cannon C."/>
            <person name="Castanera R."/>
            <person name="Culley D."/>
            <person name="Daum C."/>
            <person name="Ezra D."/>
            <person name="Gonzalez J."/>
            <person name="Henrissat B."/>
            <person name="Kuo A."/>
            <person name="Liang C."/>
            <person name="Lipzen A."/>
            <person name="Lutzoni F."/>
            <person name="Magnuson J."/>
            <person name="Mondo S."/>
            <person name="Nolan M."/>
            <person name="Ohm R."/>
            <person name="Pangilinan J."/>
            <person name="Park H.-J."/>
            <person name="Ramirez L."/>
            <person name="Alfaro M."/>
            <person name="Sun H."/>
            <person name="Tritt A."/>
            <person name="Yoshinaga Y."/>
            <person name="Zwiers L.-H."/>
            <person name="Turgeon B."/>
            <person name="Goodwin S."/>
            <person name="Spatafora J."/>
            <person name="Crous P."/>
            <person name="Grigoriev I."/>
        </authorList>
    </citation>
    <scope>NUCLEOTIDE SEQUENCE</scope>
    <source>
        <strain evidence="1">CBS 207.26</strain>
    </source>
</reference>
<feature type="non-terminal residue" evidence="1">
    <location>
        <position position="1"/>
    </location>
</feature>
<evidence type="ECO:0000313" key="2">
    <source>
        <dbReference type="Proteomes" id="UP000800200"/>
    </source>
</evidence>
<dbReference type="Gene3D" id="3.30.420.10">
    <property type="entry name" value="Ribonuclease H-like superfamily/Ribonuclease H"/>
    <property type="match status" value="1"/>
</dbReference>
<keyword evidence="2" id="KW-1185">Reference proteome</keyword>
<name>A0A6A6DLS2_9PEZI</name>
<dbReference type="OrthoDB" id="3943628at2759"/>
<dbReference type="GO" id="GO:0003676">
    <property type="term" value="F:nucleic acid binding"/>
    <property type="evidence" value="ECO:0007669"/>
    <property type="project" value="InterPro"/>
</dbReference>
<dbReference type="Proteomes" id="UP000800200">
    <property type="component" value="Unassembled WGS sequence"/>
</dbReference>
<dbReference type="InterPro" id="IPR036397">
    <property type="entry name" value="RNaseH_sf"/>
</dbReference>
<evidence type="ECO:0000313" key="1">
    <source>
        <dbReference type="EMBL" id="KAF2179332.1"/>
    </source>
</evidence>
<proteinExistence type="predicted"/>
<protein>
    <recommendedName>
        <fullName evidence="3">Tc1-like transposase DDE domain-containing protein</fullName>
    </recommendedName>
</protein>
<gene>
    <name evidence="1" type="ORF">K469DRAFT_596295</name>
</gene>
<dbReference type="EMBL" id="ML994667">
    <property type="protein sequence ID" value="KAF2179332.1"/>
    <property type="molecule type" value="Genomic_DNA"/>
</dbReference>
<evidence type="ECO:0008006" key="3">
    <source>
        <dbReference type="Google" id="ProtNLM"/>
    </source>
</evidence>
<dbReference type="AlphaFoldDB" id="A0A6A6DLS2"/>
<organism evidence="1 2">
    <name type="scientific">Zopfia rhizophila CBS 207.26</name>
    <dbReference type="NCBI Taxonomy" id="1314779"/>
    <lineage>
        <taxon>Eukaryota</taxon>
        <taxon>Fungi</taxon>
        <taxon>Dikarya</taxon>
        <taxon>Ascomycota</taxon>
        <taxon>Pezizomycotina</taxon>
        <taxon>Dothideomycetes</taxon>
        <taxon>Dothideomycetes incertae sedis</taxon>
        <taxon>Zopfiaceae</taxon>
        <taxon>Zopfia</taxon>
    </lineage>
</organism>